<keyword evidence="2" id="KW-0808">Transferase</keyword>
<dbReference type="CDD" id="cd00449">
    <property type="entry name" value="PLPDE_IV"/>
    <property type="match status" value="1"/>
</dbReference>
<name>A0A840IA01_9ACTN</name>
<sequence>MATAHLACIDGVVLPAAEAVIPATDEGLLRGDGVFEVLRLYEGRPFALADHLARLERSAANMRLPLDVDAIHTDVAELLTAAGTGPEHGCLRIVVTRGGRRLLLTESLPDNPPEIRLGSVTYAPTRILDGVKSLSYGANMLATRIAREQGFGEALLVTPHGRVLEAPTSTLFWVRDGALETTPLEDHVLASITRARVIELTGARERACTLEDLKRADEAFLASTTREVQPVVAVDDAELAVGPVTRDAAARLHARIRAELAA</sequence>
<dbReference type="InterPro" id="IPR001544">
    <property type="entry name" value="Aminotrans_IV"/>
</dbReference>
<accession>A0A840IA01</accession>
<dbReference type="RefSeq" id="WP_183338938.1">
    <property type="nucleotide sequence ID" value="NZ_JACHNU010000001.1"/>
</dbReference>
<reference evidence="2 3" key="1">
    <citation type="submission" date="2020-08" db="EMBL/GenBank/DDBJ databases">
        <title>Genomic Encyclopedia of Archaeal and Bacterial Type Strains, Phase II (KMG-II): from individual species to whole genera.</title>
        <authorList>
            <person name="Goeker M."/>
        </authorList>
    </citation>
    <scope>NUCLEOTIDE SEQUENCE [LARGE SCALE GENOMIC DNA]</scope>
    <source>
        <strain evidence="2 3">DSM 23288</strain>
    </source>
</reference>
<dbReference type="InterPro" id="IPR036038">
    <property type="entry name" value="Aminotransferase-like"/>
</dbReference>
<dbReference type="Pfam" id="PF01063">
    <property type="entry name" value="Aminotran_4"/>
    <property type="match status" value="1"/>
</dbReference>
<organism evidence="2 3">
    <name type="scientific">Conexibacter arvalis</name>
    <dbReference type="NCBI Taxonomy" id="912552"/>
    <lineage>
        <taxon>Bacteria</taxon>
        <taxon>Bacillati</taxon>
        <taxon>Actinomycetota</taxon>
        <taxon>Thermoleophilia</taxon>
        <taxon>Solirubrobacterales</taxon>
        <taxon>Conexibacteraceae</taxon>
        <taxon>Conexibacter</taxon>
    </lineage>
</organism>
<comment type="similarity">
    <text evidence="1">Belongs to the class-IV pyridoxal-phosphate-dependent aminotransferase family.</text>
</comment>
<dbReference type="InterPro" id="IPR043132">
    <property type="entry name" value="BCAT-like_C"/>
</dbReference>
<gene>
    <name evidence="2" type="ORF">BDZ31_000654</name>
</gene>
<evidence type="ECO:0000313" key="3">
    <source>
        <dbReference type="Proteomes" id="UP000585272"/>
    </source>
</evidence>
<proteinExistence type="inferred from homology"/>
<dbReference type="Gene3D" id="3.30.470.10">
    <property type="match status" value="1"/>
</dbReference>
<dbReference type="Proteomes" id="UP000585272">
    <property type="component" value="Unassembled WGS sequence"/>
</dbReference>
<dbReference type="SUPFAM" id="SSF56752">
    <property type="entry name" value="D-aminoacid aminotransferase-like PLP-dependent enzymes"/>
    <property type="match status" value="1"/>
</dbReference>
<keyword evidence="3" id="KW-1185">Reference proteome</keyword>
<evidence type="ECO:0000313" key="2">
    <source>
        <dbReference type="EMBL" id="MBB4661081.1"/>
    </source>
</evidence>
<dbReference type="InterPro" id="IPR043131">
    <property type="entry name" value="BCAT-like_N"/>
</dbReference>
<dbReference type="EC" id="2.6.1.42" evidence="2"/>
<dbReference type="GO" id="GO:0005829">
    <property type="term" value="C:cytosol"/>
    <property type="evidence" value="ECO:0007669"/>
    <property type="project" value="TreeGrafter"/>
</dbReference>
<keyword evidence="2" id="KW-0032">Aminotransferase</keyword>
<dbReference type="InterPro" id="IPR050571">
    <property type="entry name" value="Class-IV_PLP-Dep_Aminotrnsfr"/>
</dbReference>
<comment type="caution">
    <text evidence="2">The sequence shown here is derived from an EMBL/GenBank/DDBJ whole genome shotgun (WGS) entry which is preliminary data.</text>
</comment>
<dbReference type="PANTHER" id="PTHR42743">
    <property type="entry name" value="AMINO-ACID AMINOTRANSFERASE"/>
    <property type="match status" value="1"/>
</dbReference>
<dbReference type="GO" id="GO:0046394">
    <property type="term" value="P:carboxylic acid biosynthetic process"/>
    <property type="evidence" value="ECO:0007669"/>
    <property type="project" value="UniProtKB-ARBA"/>
</dbReference>
<protein>
    <submittedName>
        <fullName evidence="2">Branched-chain amino acid aminotransferase</fullName>
        <ecNumber evidence="2">2.6.1.42</ecNumber>
    </submittedName>
</protein>
<dbReference type="EMBL" id="JACHNU010000001">
    <property type="protein sequence ID" value="MBB4661081.1"/>
    <property type="molecule type" value="Genomic_DNA"/>
</dbReference>
<dbReference type="GO" id="GO:0004084">
    <property type="term" value="F:branched-chain-amino-acid transaminase activity"/>
    <property type="evidence" value="ECO:0007669"/>
    <property type="project" value="UniProtKB-EC"/>
</dbReference>
<evidence type="ECO:0000256" key="1">
    <source>
        <dbReference type="ARBA" id="ARBA00009320"/>
    </source>
</evidence>
<dbReference type="PANTHER" id="PTHR42743:SF11">
    <property type="entry name" value="AMINODEOXYCHORISMATE LYASE"/>
    <property type="match status" value="1"/>
</dbReference>
<dbReference type="Gene3D" id="3.20.10.10">
    <property type="entry name" value="D-amino Acid Aminotransferase, subunit A, domain 2"/>
    <property type="match status" value="1"/>
</dbReference>
<dbReference type="AlphaFoldDB" id="A0A840IA01"/>